<evidence type="ECO:0000256" key="1">
    <source>
        <dbReference type="SAM" id="MobiDB-lite"/>
    </source>
</evidence>
<sequence length="437" mass="49468">MSDMFHIREHVVSGQHIREYARATAHKQEEALQLAVKQYVPKDNPDPQPGDITILASHANGFVKELYEPLWEDLVHACRRQGVRVRAIWIADTAWQGQSGILNEHSLGSEPSWFDHSRDLLHLTNVFRAEMPRPLFGLGHSFGGSVLVHLAYMHPRLFSGLIMVDPVMSRRFRHGPLYGFQTMRASAGRRDLWPSRADAERAIRKNKFYSMWDPRALDRMIKYGFRDCPTLVYPDKTEPAVTLTTSKHMECLTYYRPTHQGPIDTATGKRTMDRSLILDATSDVDEFPKFPFYQPPTAVIASRIGELRPAVLWLAGENSTVCTPETQEEKMELTGYGYGGSGGAKAGRVKEHIVKGVGHLVALERPTEVADRAAVFIQDEVDRWRKEEEAYEREWVQGVAARDKTVMSQEFRDLIDSVGPEANERRDGTVAGPTSKL</sequence>
<dbReference type="InParanoid" id="A0A2T2ZWV1"/>
<dbReference type="Gene3D" id="3.40.50.1820">
    <property type="entry name" value="alpha/beta hydrolase"/>
    <property type="match status" value="1"/>
</dbReference>
<dbReference type="STRING" id="2025994.A0A2T2ZWV1"/>
<feature type="domain" description="AB hydrolase-1" evidence="2">
    <location>
        <begin position="89"/>
        <end position="371"/>
    </location>
</feature>
<feature type="region of interest" description="Disordered" evidence="1">
    <location>
        <begin position="415"/>
        <end position="437"/>
    </location>
</feature>
<protein>
    <submittedName>
        <fullName evidence="3">Alpha/beta hydrolase family-domain-containing protein</fullName>
    </submittedName>
</protein>
<gene>
    <name evidence="3" type="ORF">BD289DRAFT_443664</name>
</gene>
<accession>A0A2T2ZWV1</accession>
<dbReference type="InterPro" id="IPR000073">
    <property type="entry name" value="AB_hydrolase_1"/>
</dbReference>
<dbReference type="Pfam" id="PF12697">
    <property type="entry name" value="Abhydrolase_6"/>
    <property type="match status" value="1"/>
</dbReference>
<organism evidence="3 4">
    <name type="scientific">Coniella lustricola</name>
    <dbReference type="NCBI Taxonomy" id="2025994"/>
    <lineage>
        <taxon>Eukaryota</taxon>
        <taxon>Fungi</taxon>
        <taxon>Dikarya</taxon>
        <taxon>Ascomycota</taxon>
        <taxon>Pezizomycotina</taxon>
        <taxon>Sordariomycetes</taxon>
        <taxon>Sordariomycetidae</taxon>
        <taxon>Diaporthales</taxon>
        <taxon>Schizoparmaceae</taxon>
        <taxon>Coniella</taxon>
    </lineage>
</organism>
<evidence type="ECO:0000313" key="3">
    <source>
        <dbReference type="EMBL" id="PSR78654.1"/>
    </source>
</evidence>
<evidence type="ECO:0000259" key="2">
    <source>
        <dbReference type="Pfam" id="PF12697"/>
    </source>
</evidence>
<dbReference type="SUPFAM" id="SSF53474">
    <property type="entry name" value="alpha/beta-Hydrolases"/>
    <property type="match status" value="1"/>
</dbReference>
<evidence type="ECO:0000313" key="4">
    <source>
        <dbReference type="Proteomes" id="UP000241462"/>
    </source>
</evidence>
<dbReference type="OrthoDB" id="94039at2759"/>
<keyword evidence="4" id="KW-1185">Reference proteome</keyword>
<reference evidence="3 4" key="1">
    <citation type="journal article" date="2018" name="Mycol. Prog.">
        <title>Coniella lustricola, a new species from submerged detritus.</title>
        <authorList>
            <person name="Raudabaugh D.B."/>
            <person name="Iturriaga T."/>
            <person name="Carver A."/>
            <person name="Mondo S."/>
            <person name="Pangilinan J."/>
            <person name="Lipzen A."/>
            <person name="He G."/>
            <person name="Amirebrahimi M."/>
            <person name="Grigoriev I.V."/>
            <person name="Miller A.N."/>
        </authorList>
    </citation>
    <scope>NUCLEOTIDE SEQUENCE [LARGE SCALE GENOMIC DNA]</scope>
    <source>
        <strain evidence="3 4">B22-T-1</strain>
    </source>
</reference>
<dbReference type="AlphaFoldDB" id="A0A2T2ZWV1"/>
<name>A0A2T2ZWV1_9PEZI</name>
<keyword evidence="3" id="KW-0378">Hydrolase</keyword>
<dbReference type="InterPro" id="IPR029058">
    <property type="entry name" value="AB_hydrolase_fold"/>
</dbReference>
<proteinExistence type="predicted"/>
<dbReference type="Proteomes" id="UP000241462">
    <property type="component" value="Unassembled WGS sequence"/>
</dbReference>
<dbReference type="GO" id="GO:0016787">
    <property type="term" value="F:hydrolase activity"/>
    <property type="evidence" value="ECO:0007669"/>
    <property type="project" value="UniProtKB-KW"/>
</dbReference>
<dbReference type="EMBL" id="KZ678599">
    <property type="protein sequence ID" value="PSR78654.1"/>
    <property type="molecule type" value="Genomic_DNA"/>
</dbReference>